<protein>
    <submittedName>
        <fullName evidence="1">Uncharacterized protein</fullName>
    </submittedName>
</protein>
<name>A0A4P6ZDZ4_9FLAO</name>
<dbReference type="RefSeq" id="WP_133439208.1">
    <property type="nucleotide sequence ID" value="NZ_CP037954.1"/>
</dbReference>
<dbReference type="KEGG" id="csal:NBC122_00885"/>
<organism evidence="1 2">
    <name type="scientific">Chryseobacterium salivictor</name>
    <dbReference type="NCBI Taxonomy" id="2547600"/>
    <lineage>
        <taxon>Bacteria</taxon>
        <taxon>Pseudomonadati</taxon>
        <taxon>Bacteroidota</taxon>
        <taxon>Flavobacteriia</taxon>
        <taxon>Flavobacteriales</taxon>
        <taxon>Weeksellaceae</taxon>
        <taxon>Chryseobacterium group</taxon>
        <taxon>Chryseobacterium</taxon>
    </lineage>
</organism>
<proteinExistence type="predicted"/>
<dbReference type="Proteomes" id="UP000294419">
    <property type="component" value="Chromosome"/>
</dbReference>
<sequence>MNKQLVVIIVLLALIAGLLIGSYLNQDKYELKYIFSQESGMRATEALLLINKQTGEIKEISNYGENYKNGQTLYKP</sequence>
<gene>
    <name evidence="1" type="ORF">NBC122_00885</name>
</gene>
<dbReference type="EMBL" id="CP037954">
    <property type="protein sequence ID" value="QBO57717.1"/>
    <property type="molecule type" value="Genomic_DNA"/>
</dbReference>
<keyword evidence="2" id="KW-1185">Reference proteome</keyword>
<evidence type="ECO:0000313" key="1">
    <source>
        <dbReference type="EMBL" id="QBO57717.1"/>
    </source>
</evidence>
<accession>A0A4P6ZDZ4</accession>
<evidence type="ECO:0000313" key="2">
    <source>
        <dbReference type="Proteomes" id="UP000294419"/>
    </source>
</evidence>
<dbReference type="AlphaFoldDB" id="A0A4P6ZDZ4"/>
<reference evidence="1 2" key="1">
    <citation type="submission" date="2019-03" db="EMBL/GenBank/DDBJ databases">
        <authorList>
            <person name="Kim H."/>
            <person name="Yu S.-M."/>
        </authorList>
    </citation>
    <scope>NUCLEOTIDE SEQUENCE [LARGE SCALE GENOMIC DNA]</scope>
    <source>
        <strain evidence="1 2">NBC122</strain>
    </source>
</reference>